<dbReference type="Proteomes" id="UP000011750">
    <property type="component" value="Chromosome A04"/>
</dbReference>
<reference evidence="2 3" key="2">
    <citation type="journal article" date="2018" name="Hortic Res">
        <title>Improved Brassica rapa reference genome by single-molecule sequencing and chromosome conformation capture technologies.</title>
        <authorList>
            <person name="Zhang L."/>
            <person name="Cai X."/>
            <person name="Wu J."/>
            <person name="Liu M."/>
            <person name="Grob S."/>
            <person name="Cheng F."/>
            <person name="Liang J."/>
            <person name="Cai C."/>
            <person name="Liu Z."/>
            <person name="Liu B."/>
            <person name="Wang F."/>
            <person name="Li S."/>
            <person name="Liu F."/>
            <person name="Li X."/>
            <person name="Cheng L."/>
            <person name="Yang W."/>
            <person name="Li M.H."/>
            <person name="Grossniklaus U."/>
            <person name="Zheng H."/>
            <person name="Wang X."/>
        </authorList>
    </citation>
    <scope>NUCLEOTIDE SEQUENCE [LARGE SCALE GENOMIC DNA]</scope>
    <source>
        <strain evidence="2 3">cv. Chiifu-401-42</strain>
    </source>
</reference>
<dbReference type="Gramene" id="Bra025538.1">
    <property type="protein sequence ID" value="Bra025538.1-P"/>
    <property type="gene ID" value="Bra025538"/>
</dbReference>
<sequence>MEDVMEDLHEATRLYLSCPDPAEAVARRQRVLQGDALGQTEEWAAAIIEAETRKHAMIPHFLRDESNPNTPPPNQNFHLNEGFSRDPSTPHSPLIRGGHNGEGENTGMNPHHSEVEITPSRSTEGPTKLKSIVVSPSLEPEQETRDQQEPVEQSQEEETLKEFQNKVRRRVRRPAKARMAGSSPNILRGTSSRKRNISQIQNSPARGAGPSKKANSATHKKANKDKSAGIGPSNLAKSRNTNPPINLIPARTKGSSDFRASRHPAP</sequence>
<feature type="compositionally biased region" description="Basic residues" evidence="1">
    <location>
        <begin position="166"/>
        <end position="176"/>
    </location>
</feature>
<accession>M4E9T2</accession>
<protein>
    <submittedName>
        <fullName evidence="2">Uncharacterized protein</fullName>
    </submittedName>
</protein>
<organism evidence="2 3">
    <name type="scientific">Brassica campestris</name>
    <name type="common">Field mustard</name>
    <dbReference type="NCBI Taxonomy" id="3711"/>
    <lineage>
        <taxon>Eukaryota</taxon>
        <taxon>Viridiplantae</taxon>
        <taxon>Streptophyta</taxon>
        <taxon>Embryophyta</taxon>
        <taxon>Tracheophyta</taxon>
        <taxon>Spermatophyta</taxon>
        <taxon>Magnoliopsida</taxon>
        <taxon>eudicotyledons</taxon>
        <taxon>Gunneridae</taxon>
        <taxon>Pentapetalae</taxon>
        <taxon>rosids</taxon>
        <taxon>malvids</taxon>
        <taxon>Brassicales</taxon>
        <taxon>Brassicaceae</taxon>
        <taxon>Brassiceae</taxon>
        <taxon>Brassica</taxon>
    </lineage>
</organism>
<evidence type="ECO:0000313" key="2">
    <source>
        <dbReference type="EnsemblPlants" id="Bra025538.1-P"/>
    </source>
</evidence>
<proteinExistence type="predicted"/>
<evidence type="ECO:0000313" key="3">
    <source>
        <dbReference type="Proteomes" id="UP000011750"/>
    </source>
</evidence>
<feature type="region of interest" description="Disordered" evidence="1">
    <location>
        <begin position="64"/>
        <end position="266"/>
    </location>
</feature>
<evidence type="ECO:0000256" key="1">
    <source>
        <dbReference type="SAM" id="MobiDB-lite"/>
    </source>
</evidence>
<dbReference type="AlphaFoldDB" id="M4E9T2"/>
<reference evidence="2" key="3">
    <citation type="submission" date="2023-03" db="UniProtKB">
        <authorList>
            <consortium name="EnsemblPlants"/>
        </authorList>
    </citation>
    <scope>IDENTIFICATION</scope>
    <source>
        <strain evidence="2">cv. Chiifu-401-42</strain>
    </source>
</reference>
<reference evidence="2 3" key="1">
    <citation type="journal article" date="2011" name="Nat. Genet.">
        <title>The genome of the mesopolyploid crop species Brassica rapa.</title>
        <authorList>
            <consortium name="Brassica rapa Genome Sequencing Project Consortium"/>
            <person name="Wang X."/>
            <person name="Wang H."/>
            <person name="Wang J."/>
            <person name="Sun R."/>
            <person name="Wu J."/>
            <person name="Liu S."/>
            <person name="Bai Y."/>
            <person name="Mun J.H."/>
            <person name="Bancroft I."/>
            <person name="Cheng F."/>
            <person name="Huang S."/>
            <person name="Li X."/>
            <person name="Hua W."/>
            <person name="Wang J."/>
            <person name="Wang X."/>
            <person name="Freeling M."/>
            <person name="Pires J.C."/>
            <person name="Paterson A.H."/>
            <person name="Chalhoub B."/>
            <person name="Wang B."/>
            <person name="Hayward A."/>
            <person name="Sharpe A.G."/>
            <person name="Park B.S."/>
            <person name="Weisshaar B."/>
            <person name="Liu B."/>
            <person name="Li B."/>
            <person name="Liu B."/>
            <person name="Tong C."/>
            <person name="Song C."/>
            <person name="Duran C."/>
            <person name="Peng C."/>
            <person name="Geng C."/>
            <person name="Koh C."/>
            <person name="Lin C."/>
            <person name="Edwards D."/>
            <person name="Mu D."/>
            <person name="Shen D."/>
            <person name="Soumpourou E."/>
            <person name="Li F."/>
            <person name="Fraser F."/>
            <person name="Conant G."/>
            <person name="Lassalle G."/>
            <person name="King G.J."/>
            <person name="Bonnema G."/>
            <person name="Tang H."/>
            <person name="Wang H."/>
            <person name="Belcram H."/>
            <person name="Zhou H."/>
            <person name="Hirakawa H."/>
            <person name="Abe H."/>
            <person name="Guo H."/>
            <person name="Wang H."/>
            <person name="Jin H."/>
            <person name="Parkin I.A."/>
            <person name="Batley J."/>
            <person name="Kim J.S."/>
            <person name="Just J."/>
            <person name="Li J."/>
            <person name="Xu J."/>
            <person name="Deng J."/>
            <person name="Kim J.A."/>
            <person name="Li J."/>
            <person name="Yu J."/>
            <person name="Meng J."/>
            <person name="Wang J."/>
            <person name="Min J."/>
            <person name="Poulain J."/>
            <person name="Wang J."/>
            <person name="Hatakeyama K."/>
            <person name="Wu K."/>
            <person name="Wang L."/>
            <person name="Fang L."/>
            <person name="Trick M."/>
            <person name="Links M.G."/>
            <person name="Zhao M."/>
            <person name="Jin M."/>
            <person name="Ramchiary N."/>
            <person name="Drou N."/>
            <person name="Berkman P.J."/>
            <person name="Cai Q."/>
            <person name="Huang Q."/>
            <person name="Li R."/>
            <person name="Tabata S."/>
            <person name="Cheng S."/>
            <person name="Zhang S."/>
            <person name="Zhang S."/>
            <person name="Huang S."/>
            <person name="Sato S."/>
            <person name="Sun S."/>
            <person name="Kwon S.J."/>
            <person name="Choi S.R."/>
            <person name="Lee T.H."/>
            <person name="Fan W."/>
            <person name="Zhao X."/>
            <person name="Tan X."/>
            <person name="Xu X."/>
            <person name="Wang Y."/>
            <person name="Qiu Y."/>
            <person name="Yin Y."/>
            <person name="Li Y."/>
            <person name="Du Y."/>
            <person name="Liao Y."/>
            <person name="Lim Y."/>
            <person name="Narusaka Y."/>
            <person name="Wang Y."/>
            <person name="Wang Z."/>
            <person name="Li Z."/>
            <person name="Wang Z."/>
            <person name="Xiong Z."/>
            <person name="Zhang Z."/>
        </authorList>
    </citation>
    <scope>NUCLEOTIDE SEQUENCE [LARGE SCALE GENOMIC DNA]</scope>
    <source>
        <strain evidence="2 3">cv. Chiifu-401-42</strain>
    </source>
</reference>
<feature type="compositionally biased region" description="Polar residues" evidence="1">
    <location>
        <begin position="235"/>
        <end position="244"/>
    </location>
</feature>
<dbReference type="EnsemblPlants" id="Bra025538.1">
    <property type="protein sequence ID" value="Bra025538.1-P"/>
    <property type="gene ID" value="Bra025538"/>
</dbReference>
<keyword evidence="3" id="KW-1185">Reference proteome</keyword>
<dbReference type="HOGENOM" id="CLU_1099840_0_0_1"/>
<name>M4E9T2_BRACM</name>
<dbReference type="InParanoid" id="M4E9T2"/>